<feature type="domain" description="DUF4817" evidence="2">
    <location>
        <begin position="46"/>
        <end position="99"/>
    </location>
</feature>
<dbReference type="PANTHER" id="PTHR47326">
    <property type="entry name" value="TRANSPOSABLE ELEMENT TC3 TRANSPOSASE-LIKE PROTEIN"/>
    <property type="match status" value="1"/>
</dbReference>
<dbReference type="GO" id="GO:0003676">
    <property type="term" value="F:nucleic acid binding"/>
    <property type="evidence" value="ECO:0007669"/>
    <property type="project" value="InterPro"/>
</dbReference>
<evidence type="ECO:0000259" key="2">
    <source>
        <dbReference type="Pfam" id="PF16087"/>
    </source>
</evidence>
<dbReference type="STRING" id="178035.A0A154P9M3"/>
<dbReference type="InterPro" id="IPR036397">
    <property type="entry name" value="RNaseH_sf"/>
</dbReference>
<evidence type="ECO:0000313" key="4">
    <source>
        <dbReference type="Proteomes" id="UP000076502"/>
    </source>
</evidence>
<dbReference type="AlphaFoldDB" id="A0A154P9M3"/>
<dbReference type="EMBL" id="KQ434841">
    <property type="protein sequence ID" value="KZC08094.1"/>
    <property type="molecule type" value="Genomic_DNA"/>
</dbReference>
<dbReference type="Pfam" id="PF16087">
    <property type="entry name" value="DUF4817"/>
    <property type="match status" value="1"/>
</dbReference>
<sequence>MSNHCVDMRSEVVVNHLVVVGGFDNGRSAVQQGTESVSQCVSIMYTTAEKVEMILIYGEAGRNSTHAQRLYEERHPDRRVPSRRNFDRMVKLFTESGSVVSPKRNRTKTNTNERAEIAVLAAVQANPHVSCSRLIWPARSPDLTPLDFFHVGTPKKKVCVKNVMSDTENVDIEKIKEDVEDNFQENIKANRAVKLRLSGKRYSKRRGHREKRRRLVLQEKNDSVEFEHDSNVISRPEELAEKHLEEPSTSDGRRHAEEKIIHLPSDEETEMPSSGEI</sequence>
<reference evidence="3 4" key="1">
    <citation type="submission" date="2015-07" db="EMBL/GenBank/DDBJ databases">
        <title>The genome of Dufourea novaeangliae.</title>
        <authorList>
            <person name="Pan H."/>
            <person name="Kapheim K."/>
        </authorList>
    </citation>
    <scope>NUCLEOTIDE SEQUENCE [LARGE SCALE GENOMIC DNA]</scope>
    <source>
        <strain evidence="3">0120121106</strain>
        <tissue evidence="3">Whole body</tissue>
    </source>
</reference>
<dbReference type="PANTHER" id="PTHR47326:SF1">
    <property type="entry name" value="HTH PSQ-TYPE DOMAIN-CONTAINING PROTEIN"/>
    <property type="match status" value="1"/>
</dbReference>
<name>A0A154P9M3_DUFNO</name>
<feature type="compositionally biased region" description="Basic and acidic residues" evidence="1">
    <location>
        <begin position="226"/>
        <end position="265"/>
    </location>
</feature>
<proteinExistence type="predicted"/>
<keyword evidence="4" id="KW-1185">Reference proteome</keyword>
<dbReference type="Gene3D" id="3.30.420.10">
    <property type="entry name" value="Ribonuclease H-like superfamily/Ribonuclease H"/>
    <property type="match status" value="1"/>
</dbReference>
<organism evidence="3 4">
    <name type="scientific">Dufourea novaeangliae</name>
    <name type="common">Sweat bee</name>
    <dbReference type="NCBI Taxonomy" id="178035"/>
    <lineage>
        <taxon>Eukaryota</taxon>
        <taxon>Metazoa</taxon>
        <taxon>Ecdysozoa</taxon>
        <taxon>Arthropoda</taxon>
        <taxon>Hexapoda</taxon>
        <taxon>Insecta</taxon>
        <taxon>Pterygota</taxon>
        <taxon>Neoptera</taxon>
        <taxon>Endopterygota</taxon>
        <taxon>Hymenoptera</taxon>
        <taxon>Apocrita</taxon>
        <taxon>Aculeata</taxon>
        <taxon>Apoidea</taxon>
        <taxon>Anthophila</taxon>
        <taxon>Halictidae</taxon>
        <taxon>Rophitinae</taxon>
        <taxon>Dufourea</taxon>
    </lineage>
</organism>
<dbReference type="OrthoDB" id="7700226at2759"/>
<feature type="region of interest" description="Disordered" evidence="1">
    <location>
        <begin position="226"/>
        <end position="277"/>
    </location>
</feature>
<accession>A0A154P9M3</accession>
<evidence type="ECO:0000256" key="1">
    <source>
        <dbReference type="SAM" id="MobiDB-lite"/>
    </source>
</evidence>
<dbReference type="InterPro" id="IPR032135">
    <property type="entry name" value="DUF4817"/>
</dbReference>
<evidence type="ECO:0000313" key="3">
    <source>
        <dbReference type="EMBL" id="KZC08094.1"/>
    </source>
</evidence>
<gene>
    <name evidence="3" type="ORF">WN55_09986</name>
</gene>
<dbReference type="Proteomes" id="UP000076502">
    <property type="component" value="Unassembled WGS sequence"/>
</dbReference>
<protein>
    <recommendedName>
        <fullName evidence="2">DUF4817 domain-containing protein</fullName>
    </recommendedName>
</protein>